<dbReference type="InterPro" id="IPR011871">
    <property type="entry name" value="Fib_succ_major"/>
</dbReference>
<organism evidence="4 5">
    <name type="scientific">Bacteroides thetaiotaomicron</name>
    <dbReference type="NCBI Taxonomy" id="818"/>
    <lineage>
        <taxon>Bacteria</taxon>
        <taxon>Pseudomonadati</taxon>
        <taxon>Bacteroidota</taxon>
        <taxon>Bacteroidia</taxon>
        <taxon>Bacteroidales</taxon>
        <taxon>Bacteroidaceae</taxon>
        <taxon>Bacteroides</taxon>
    </lineage>
</organism>
<name>A0A0P0F134_BACT4</name>
<feature type="chain" id="PRO_5042330102" evidence="1">
    <location>
        <begin position="22"/>
        <end position="482"/>
    </location>
</feature>
<dbReference type="EMBL" id="JAQNVG010000021">
    <property type="protein sequence ID" value="MDC2236817.1"/>
    <property type="molecule type" value="Genomic_DNA"/>
</dbReference>
<feature type="signal peptide" evidence="1">
    <location>
        <begin position="1"/>
        <end position="21"/>
    </location>
</feature>
<dbReference type="Proteomes" id="UP001217776">
    <property type="component" value="Unassembled WGS sequence"/>
</dbReference>
<evidence type="ECO:0000256" key="1">
    <source>
        <dbReference type="SAM" id="SignalP"/>
    </source>
</evidence>
<evidence type="ECO:0000313" key="4">
    <source>
        <dbReference type="EMBL" id="UYU73938.1"/>
    </source>
</evidence>
<dbReference type="AlphaFoldDB" id="A0A0P0F134"/>
<dbReference type="RefSeq" id="WP_074705997.1">
    <property type="nucleotide sequence ID" value="NZ_CAXSMB010000018.1"/>
</dbReference>
<dbReference type="Proteomes" id="UP001156216">
    <property type="component" value="Chromosome"/>
</dbReference>
<protein>
    <submittedName>
        <fullName evidence="3">FISUMP domain-containing protein</fullName>
    </submittedName>
</protein>
<reference evidence="4" key="1">
    <citation type="submission" date="2021-06" db="EMBL/GenBank/DDBJ databases">
        <title>Interrogation of the integrated mobile genetic elements in gut-associated Bacteroides with a consensus prediction approach.</title>
        <authorList>
            <person name="Campbell D.E."/>
            <person name="Leigh J.R."/>
            <person name="Kim T."/>
            <person name="England W."/>
            <person name="Whitaker R.J."/>
            <person name="Degnan P.H."/>
        </authorList>
    </citation>
    <scope>NUCLEOTIDE SEQUENCE</scope>
    <source>
        <strain evidence="4">VPI-BTDOT2</strain>
    </source>
</reference>
<evidence type="ECO:0000313" key="5">
    <source>
        <dbReference type="Proteomes" id="UP001156216"/>
    </source>
</evidence>
<evidence type="ECO:0000313" key="3">
    <source>
        <dbReference type="EMBL" id="MDC2236817.1"/>
    </source>
</evidence>
<dbReference type="KEGG" id="btho:Btheta7330_00638"/>
<dbReference type="Pfam" id="PF09603">
    <property type="entry name" value="Fib_succ_major"/>
    <property type="match status" value="1"/>
</dbReference>
<dbReference type="EMBL" id="CP083681">
    <property type="protein sequence ID" value="UYU73938.1"/>
    <property type="molecule type" value="Genomic_DNA"/>
</dbReference>
<reference evidence="3" key="2">
    <citation type="submission" date="2022-10" db="EMBL/GenBank/DDBJ databases">
        <title>Human gut microbiome strain richness.</title>
        <authorList>
            <person name="Chen-Liaw A."/>
        </authorList>
    </citation>
    <scope>NUCLEOTIDE SEQUENCE</scope>
    <source>
        <strain evidence="3">1001283st1_A3_1001283B150304_161114</strain>
    </source>
</reference>
<evidence type="ECO:0000259" key="2">
    <source>
        <dbReference type="Pfam" id="PF09603"/>
    </source>
</evidence>
<sequence>MKKIKFIYATMLLVLALATNACDDYYSVTVNGDPGITPTVLITPEESITLPAKEAAGEIEIISNMDNSTISFHVPSDAERWCSVTLEGNRISLALEDNPRMIARSTILTIKVFSVTRKIEVVQEAKAAEPIYPIEKVYKFKIPSVENFDISKIYKVMDDKLKVAEICLEYLKNDHIASKAVVVYTGQGGAADYTRGLVAYLVDDDGNVSDIDKNGGTVAFNYNENTLDYVAGNSNAVQTVYLSAFGITTEEQENAVEVVAEPYLVADISGNSYPTVKIGSEVWLGTNLRTTKFGDGSEIPFSAMNSLNQQVASYTYPGGDSDVDASLYGYLYTSKVVADEDLLAGSIVDGLWRISTGGGNNSNGLMGNVTDWQRLFKYIGQDQLGTLLAPGYNWNNGGNGAFDINTVSDLTGLSIVPAGQIYSNGAFALGYLGQAFFFYGNAGQGYNLAERDGKAADQAGVRQWNHVTDACSIRLVRIDNHQ</sequence>
<gene>
    <name evidence="4" type="ORF">KQP59_12825</name>
    <name evidence="3" type="ORF">PO127_13805</name>
</gene>
<proteinExistence type="predicted"/>
<accession>A0A0P0F134</accession>
<keyword evidence="1" id="KW-0732">Signal</keyword>
<feature type="domain" description="Fibrobacter succinogenes major paralogous" evidence="2">
    <location>
        <begin position="276"/>
        <end position="477"/>
    </location>
</feature>